<dbReference type="Proteomes" id="UP000824093">
    <property type="component" value="Unassembled WGS sequence"/>
</dbReference>
<feature type="transmembrane region" description="Helical" evidence="5">
    <location>
        <begin position="230"/>
        <end position="245"/>
    </location>
</feature>
<feature type="transmembrane region" description="Helical" evidence="5">
    <location>
        <begin position="361"/>
        <end position="379"/>
    </location>
</feature>
<reference evidence="7" key="1">
    <citation type="submission" date="2020-10" db="EMBL/GenBank/DDBJ databases">
        <authorList>
            <person name="Gilroy R."/>
        </authorList>
    </citation>
    <scope>NUCLEOTIDE SEQUENCE</scope>
    <source>
        <strain evidence="7">CHK195-15760</strain>
    </source>
</reference>
<feature type="transmembrane region" description="Helical" evidence="5">
    <location>
        <begin position="125"/>
        <end position="145"/>
    </location>
</feature>
<name>A0A9D1M1X2_9FIRM</name>
<keyword evidence="2 5" id="KW-0812">Transmembrane</keyword>
<evidence type="ECO:0000259" key="6">
    <source>
        <dbReference type="Pfam" id="PF04932"/>
    </source>
</evidence>
<feature type="transmembrane region" description="Helical" evidence="5">
    <location>
        <begin position="197"/>
        <end position="223"/>
    </location>
</feature>
<dbReference type="Pfam" id="PF04932">
    <property type="entry name" value="Wzy_C"/>
    <property type="match status" value="1"/>
</dbReference>
<dbReference type="AlphaFoldDB" id="A0A9D1M1X2"/>
<comment type="caution">
    <text evidence="7">The sequence shown here is derived from an EMBL/GenBank/DDBJ whole genome shotgun (WGS) entry which is preliminary data.</text>
</comment>
<keyword evidence="4 5" id="KW-0472">Membrane</keyword>
<dbReference type="PANTHER" id="PTHR37422">
    <property type="entry name" value="TEICHURONIC ACID BIOSYNTHESIS PROTEIN TUAE"/>
    <property type="match status" value="1"/>
</dbReference>
<feature type="transmembrane region" description="Helical" evidence="5">
    <location>
        <begin position="69"/>
        <end position="92"/>
    </location>
</feature>
<feature type="transmembrane region" description="Helical" evidence="5">
    <location>
        <begin position="104"/>
        <end position="119"/>
    </location>
</feature>
<keyword evidence="7" id="KW-0436">Ligase</keyword>
<evidence type="ECO:0000256" key="3">
    <source>
        <dbReference type="ARBA" id="ARBA00022989"/>
    </source>
</evidence>
<keyword evidence="3 5" id="KW-1133">Transmembrane helix</keyword>
<feature type="transmembrane region" description="Helical" evidence="5">
    <location>
        <begin position="273"/>
        <end position="296"/>
    </location>
</feature>
<evidence type="ECO:0000256" key="5">
    <source>
        <dbReference type="SAM" id="Phobius"/>
    </source>
</evidence>
<proteinExistence type="predicted"/>
<dbReference type="InterPro" id="IPR007016">
    <property type="entry name" value="O-antigen_ligase-rel_domated"/>
</dbReference>
<dbReference type="GO" id="GO:0016020">
    <property type="term" value="C:membrane"/>
    <property type="evidence" value="ECO:0007669"/>
    <property type="project" value="UniProtKB-SubCell"/>
</dbReference>
<feature type="transmembrane region" description="Helical" evidence="5">
    <location>
        <begin position="251"/>
        <end position="266"/>
    </location>
</feature>
<dbReference type="GO" id="GO:0016874">
    <property type="term" value="F:ligase activity"/>
    <property type="evidence" value="ECO:0007669"/>
    <property type="project" value="UniProtKB-KW"/>
</dbReference>
<comment type="subcellular location">
    <subcellularLocation>
        <location evidence="1">Membrane</location>
        <topology evidence="1">Multi-pass membrane protein</topology>
    </subcellularLocation>
</comment>
<feature type="transmembrane region" description="Helical" evidence="5">
    <location>
        <begin position="391"/>
        <end position="409"/>
    </location>
</feature>
<evidence type="ECO:0000256" key="1">
    <source>
        <dbReference type="ARBA" id="ARBA00004141"/>
    </source>
</evidence>
<gene>
    <name evidence="7" type="ORF">IAB70_06055</name>
</gene>
<feature type="transmembrane region" description="Helical" evidence="5">
    <location>
        <begin position="157"/>
        <end position="177"/>
    </location>
</feature>
<accession>A0A9D1M1X2</accession>
<evidence type="ECO:0000313" key="8">
    <source>
        <dbReference type="Proteomes" id="UP000824093"/>
    </source>
</evidence>
<organism evidence="7 8">
    <name type="scientific">Candidatus Merdicola faecigallinarum</name>
    <dbReference type="NCBI Taxonomy" id="2840862"/>
    <lineage>
        <taxon>Bacteria</taxon>
        <taxon>Bacillati</taxon>
        <taxon>Bacillota</taxon>
        <taxon>Clostridia</taxon>
        <taxon>Candidatus Merdicola</taxon>
    </lineage>
</organism>
<sequence length="454" mass="52406">MEVQEIKNKENLTINIRNFFIGLCYIAVIILLILRNNLQMDISMQIVTVISFFYFIVCRKGEEIEFLVFLLPFSTSIPINYIIIINWIILILKNLRQISIKKNIISTVLIVLLEIISIIDTKSSINTMINFVIPFIYTSFILLCYQKEVNYIKILKIFIASVIITDLIYVVATFQIHDITLFTTFKYRLGTLYYEDVQYLLNINANDLALYNVFAIAIALLLFDQKKIKLVFFISSMIILTVIGILTVSRAFIITYVLLILGYLIVKKIKITTVLMICFALFMMISICMLAIPNLFMGICSNFVERFTEEDSLGGRGDILVEYFEKMGDSPRNLLIGVGISNYAEKYDMSLKSHNATQEVLIAWGILGLALIIMTHIEFFKAMKNKIHHKIELVMLMPLVTLLFMIQSLQFYSQGDRILLLMIAYFALTVIKDQEKEDKIELSDLAEIEEKDEK</sequence>
<protein>
    <submittedName>
        <fullName evidence="7">O-antigen ligase family protein</fullName>
    </submittedName>
</protein>
<reference evidence="7" key="2">
    <citation type="journal article" date="2021" name="PeerJ">
        <title>Extensive microbial diversity within the chicken gut microbiome revealed by metagenomics and culture.</title>
        <authorList>
            <person name="Gilroy R."/>
            <person name="Ravi A."/>
            <person name="Getino M."/>
            <person name="Pursley I."/>
            <person name="Horton D.L."/>
            <person name="Alikhan N.F."/>
            <person name="Baker D."/>
            <person name="Gharbi K."/>
            <person name="Hall N."/>
            <person name="Watson M."/>
            <person name="Adriaenssens E.M."/>
            <person name="Foster-Nyarko E."/>
            <person name="Jarju S."/>
            <person name="Secka A."/>
            <person name="Antonio M."/>
            <person name="Oren A."/>
            <person name="Chaudhuri R.R."/>
            <person name="La Ragione R."/>
            <person name="Hildebrand F."/>
            <person name="Pallen M.J."/>
        </authorList>
    </citation>
    <scope>NUCLEOTIDE SEQUENCE</scope>
    <source>
        <strain evidence="7">CHK195-15760</strain>
    </source>
</reference>
<evidence type="ECO:0000256" key="2">
    <source>
        <dbReference type="ARBA" id="ARBA00022692"/>
    </source>
</evidence>
<dbReference type="PANTHER" id="PTHR37422:SF13">
    <property type="entry name" value="LIPOPOLYSACCHARIDE BIOSYNTHESIS PROTEIN PA4999-RELATED"/>
    <property type="match status" value="1"/>
</dbReference>
<dbReference type="InterPro" id="IPR051533">
    <property type="entry name" value="WaaL-like"/>
</dbReference>
<evidence type="ECO:0000256" key="4">
    <source>
        <dbReference type="ARBA" id="ARBA00023136"/>
    </source>
</evidence>
<feature type="transmembrane region" description="Helical" evidence="5">
    <location>
        <begin position="16"/>
        <end position="34"/>
    </location>
</feature>
<feature type="domain" description="O-antigen ligase-related" evidence="6">
    <location>
        <begin position="237"/>
        <end position="373"/>
    </location>
</feature>
<evidence type="ECO:0000313" key="7">
    <source>
        <dbReference type="EMBL" id="HIU52155.1"/>
    </source>
</evidence>
<dbReference type="EMBL" id="DVNH01000047">
    <property type="protein sequence ID" value="HIU52155.1"/>
    <property type="molecule type" value="Genomic_DNA"/>
</dbReference>